<name>A0A8J6XST9_9CYAN</name>
<dbReference type="Proteomes" id="UP000629098">
    <property type="component" value="Unassembled WGS sequence"/>
</dbReference>
<keyword evidence="4" id="KW-0472">Membrane</keyword>
<dbReference type="Gene3D" id="1.20.1600.10">
    <property type="entry name" value="Outer membrane efflux proteins (OEP)"/>
    <property type="match status" value="1"/>
</dbReference>
<dbReference type="EMBL" id="JACXAE010000134">
    <property type="protein sequence ID" value="MBD2778932.1"/>
    <property type="molecule type" value="Genomic_DNA"/>
</dbReference>
<protein>
    <submittedName>
        <fullName evidence="5">TolC family protein</fullName>
    </submittedName>
</protein>
<reference evidence="5" key="1">
    <citation type="submission" date="2020-09" db="EMBL/GenBank/DDBJ databases">
        <title>Iningainema tapete sp. nov. (Scytonemataceae, Cyanobacteria) from greenhouses in central Florida (USA) produces two types of nodularin with biosynthetic potential for microcystin-LR and anabaenopeptins.</title>
        <authorList>
            <person name="Berthold D.E."/>
            <person name="Lefler F.W."/>
            <person name="Huang I.-S."/>
            <person name="Abdulla H."/>
            <person name="Zimba P.V."/>
            <person name="Laughinghouse H.D. IV."/>
        </authorList>
    </citation>
    <scope>NUCLEOTIDE SEQUENCE</scope>
    <source>
        <strain evidence="5">BLCCT55</strain>
    </source>
</reference>
<comment type="similarity">
    <text evidence="1">Belongs to the outer membrane factor (OMF) (TC 1.B.17) family.</text>
</comment>
<gene>
    <name evidence="5" type="ORF">ICL16_44545</name>
</gene>
<keyword evidence="2" id="KW-0175">Coiled coil</keyword>
<keyword evidence="4" id="KW-0812">Transmembrane</keyword>
<keyword evidence="4" id="KW-1133">Transmembrane helix</keyword>
<dbReference type="PANTHER" id="PTHR30203">
    <property type="entry name" value="OUTER MEMBRANE CATION EFFLUX PROTEIN"/>
    <property type="match status" value="1"/>
</dbReference>
<accession>A0A8J6XST9</accession>
<dbReference type="PANTHER" id="PTHR30203:SF30">
    <property type="entry name" value="OUTER MEMBRANE PROTEIN-RELATED"/>
    <property type="match status" value="1"/>
</dbReference>
<keyword evidence="6" id="KW-1185">Reference proteome</keyword>
<feature type="compositionally biased region" description="Polar residues" evidence="3">
    <location>
        <begin position="127"/>
        <end position="153"/>
    </location>
</feature>
<feature type="transmembrane region" description="Helical" evidence="4">
    <location>
        <begin position="20"/>
        <end position="47"/>
    </location>
</feature>
<dbReference type="AlphaFoldDB" id="A0A8J6XST9"/>
<dbReference type="RefSeq" id="WP_190839169.1">
    <property type="nucleotide sequence ID" value="NZ_CAWPPI010000134.1"/>
</dbReference>
<dbReference type="InterPro" id="IPR010131">
    <property type="entry name" value="MdtP/NodT-like"/>
</dbReference>
<dbReference type="SUPFAM" id="SSF56954">
    <property type="entry name" value="Outer membrane efflux proteins (OEP)"/>
    <property type="match status" value="1"/>
</dbReference>
<dbReference type="InterPro" id="IPR003423">
    <property type="entry name" value="OMP_efflux"/>
</dbReference>
<proteinExistence type="inferred from homology"/>
<evidence type="ECO:0000256" key="2">
    <source>
        <dbReference type="SAM" id="Coils"/>
    </source>
</evidence>
<evidence type="ECO:0000256" key="1">
    <source>
        <dbReference type="ARBA" id="ARBA00007613"/>
    </source>
</evidence>
<sequence>MQKSPNQDSQGQNLYKYLSFHSVSFFLLHVIVVLTATLATAHILTIVSKSKILKSSASAETAVKPPNNVQPVAYENIKPIQRKSKDNHQLSKDEAIALPLKNLLETSTKRKHQQPKSRSVHDPSRKPTANTKKLITHSLPQHSNGQLLPFNHKSSQDSQKRSSHVVFELTTHTQNQHRTESQDLIARLREAKRPHERSQSVSKGESPINFKLTTDMQVQKTLVAEVISQNQSLGAKQLNRVAANSLKQNQQQPSPNRRSLTLKLSDTVVLALANNRSIKNAYLERIAQRQDLAVAEDKFAPDFTPSLSMSLAQSGSDGTTTTTNEVGLGAKMKIPTGGDLSVEWTGNSLAPKIEFNQPLLRGSGIKVNRASIETARLNEKINVLGLKSTLTNTITDAILAYRNLLRAQERLKIEQLSLKSAQEILEINQALIEAGRLAPVEIIQSQTAIANRQVSLVAAQNTLESTRLALLQILDIDQNINLMAAEVPKASPITLNSNKQRQLALLNQPEYLQAQLNLDKAKLDLLEAKNDRRWDLGLKVSYGNTGDMTAGLNMTRTFGDLTKNQRFQRSQISLQQAENNVNDQRESLEIQVTDRIRDVNLSFKQVQLARQARESSERQLEIEREKQRLGRGSGVFEIVSLENSLVEARNAELNATIEYLNALTNLDRTVGTTLDTWQVSIETNKK</sequence>
<dbReference type="Pfam" id="PF02321">
    <property type="entry name" value="OEP"/>
    <property type="match status" value="1"/>
</dbReference>
<evidence type="ECO:0000256" key="4">
    <source>
        <dbReference type="SAM" id="Phobius"/>
    </source>
</evidence>
<feature type="coiled-coil region" evidence="2">
    <location>
        <begin position="567"/>
        <end position="626"/>
    </location>
</feature>
<evidence type="ECO:0000256" key="3">
    <source>
        <dbReference type="SAM" id="MobiDB-lite"/>
    </source>
</evidence>
<dbReference type="GO" id="GO:0015562">
    <property type="term" value="F:efflux transmembrane transporter activity"/>
    <property type="evidence" value="ECO:0007669"/>
    <property type="project" value="InterPro"/>
</dbReference>
<organism evidence="5 6">
    <name type="scientific">Iningainema tapete BLCC-T55</name>
    <dbReference type="NCBI Taxonomy" id="2748662"/>
    <lineage>
        <taxon>Bacteria</taxon>
        <taxon>Bacillati</taxon>
        <taxon>Cyanobacteriota</taxon>
        <taxon>Cyanophyceae</taxon>
        <taxon>Nostocales</taxon>
        <taxon>Scytonemataceae</taxon>
        <taxon>Iningainema tapete</taxon>
    </lineage>
</organism>
<feature type="region of interest" description="Disordered" evidence="3">
    <location>
        <begin position="106"/>
        <end position="162"/>
    </location>
</feature>
<comment type="caution">
    <text evidence="5">The sequence shown here is derived from an EMBL/GenBank/DDBJ whole genome shotgun (WGS) entry which is preliminary data.</text>
</comment>
<evidence type="ECO:0000313" key="5">
    <source>
        <dbReference type="EMBL" id="MBD2778932.1"/>
    </source>
</evidence>
<evidence type="ECO:0000313" key="6">
    <source>
        <dbReference type="Proteomes" id="UP000629098"/>
    </source>
</evidence>